<dbReference type="Pfam" id="PF12658">
    <property type="entry name" value="Ten1"/>
    <property type="match status" value="1"/>
</dbReference>
<reference evidence="1 2" key="1">
    <citation type="submission" date="2016-04" db="EMBL/GenBank/DDBJ databases">
        <title>A degradative enzymes factory behind the ericoid mycorrhizal symbiosis.</title>
        <authorList>
            <consortium name="DOE Joint Genome Institute"/>
            <person name="Martino E."/>
            <person name="Morin E."/>
            <person name="Grelet G."/>
            <person name="Kuo A."/>
            <person name="Kohler A."/>
            <person name="Daghino S."/>
            <person name="Barry K."/>
            <person name="Choi C."/>
            <person name="Cichocki N."/>
            <person name="Clum A."/>
            <person name="Copeland A."/>
            <person name="Hainaut M."/>
            <person name="Haridas S."/>
            <person name="Labutti K."/>
            <person name="Lindquist E."/>
            <person name="Lipzen A."/>
            <person name="Khouja H.-R."/>
            <person name="Murat C."/>
            <person name="Ohm R."/>
            <person name="Olson A."/>
            <person name="Spatafora J."/>
            <person name="Veneault-Fourrey C."/>
            <person name="Henrissat B."/>
            <person name="Grigoriev I."/>
            <person name="Martin F."/>
            <person name="Perotto S."/>
        </authorList>
    </citation>
    <scope>NUCLEOTIDE SEQUENCE [LARGE SCALE GENOMIC DNA]</scope>
    <source>
        <strain evidence="1 2">F</strain>
    </source>
</reference>
<proteinExistence type="predicted"/>
<dbReference type="Gene3D" id="2.40.50.140">
    <property type="entry name" value="Nucleic acid-binding proteins"/>
    <property type="match status" value="1"/>
</dbReference>
<keyword evidence="2" id="KW-1185">Reference proteome</keyword>
<protein>
    <recommendedName>
        <fullName evidence="3">CST complex subunit Ten1</fullName>
    </recommendedName>
</protein>
<dbReference type="GO" id="GO:0016233">
    <property type="term" value="P:telomere capping"/>
    <property type="evidence" value="ECO:0007669"/>
    <property type="project" value="InterPro"/>
</dbReference>
<accession>A0A2J6S050</accession>
<organism evidence="1 2">
    <name type="scientific">Hyaloscypha variabilis (strain UAMH 11265 / GT02V1 / F)</name>
    <name type="common">Meliniomyces variabilis</name>
    <dbReference type="NCBI Taxonomy" id="1149755"/>
    <lineage>
        <taxon>Eukaryota</taxon>
        <taxon>Fungi</taxon>
        <taxon>Dikarya</taxon>
        <taxon>Ascomycota</taxon>
        <taxon>Pezizomycotina</taxon>
        <taxon>Leotiomycetes</taxon>
        <taxon>Helotiales</taxon>
        <taxon>Hyaloscyphaceae</taxon>
        <taxon>Hyaloscypha</taxon>
        <taxon>Hyaloscypha variabilis</taxon>
    </lineage>
</organism>
<evidence type="ECO:0000313" key="1">
    <source>
        <dbReference type="EMBL" id="PMD44140.1"/>
    </source>
</evidence>
<dbReference type="OrthoDB" id="5275361at2759"/>
<sequence length="133" mass="14426">MQNGPVPTTLTLLAELPNFPPGSKVRFMGCVTNYSTKTAILTLQHSHPSASSATALVDVNLLLRTLKSDETQVGAWVNVLGYVERKRQTTSSNEEAAVQIQALLLWSSGPFDLEGYERSVDRRIAEEAPGPDG</sequence>
<dbReference type="InterPro" id="IPR012340">
    <property type="entry name" value="NA-bd_OB-fold"/>
</dbReference>
<dbReference type="GO" id="GO:1990879">
    <property type="term" value="C:CST complex"/>
    <property type="evidence" value="ECO:0007669"/>
    <property type="project" value="InterPro"/>
</dbReference>
<dbReference type="InterPro" id="IPR024222">
    <property type="entry name" value="Ten1_fungal"/>
</dbReference>
<dbReference type="GO" id="GO:0043047">
    <property type="term" value="F:single-stranded telomeric DNA binding"/>
    <property type="evidence" value="ECO:0007669"/>
    <property type="project" value="InterPro"/>
</dbReference>
<name>A0A2J6S050_HYAVF</name>
<dbReference type="Proteomes" id="UP000235786">
    <property type="component" value="Unassembled WGS sequence"/>
</dbReference>
<evidence type="ECO:0000313" key="2">
    <source>
        <dbReference type="Proteomes" id="UP000235786"/>
    </source>
</evidence>
<gene>
    <name evidence="1" type="ORF">L207DRAFT_525499</name>
</gene>
<dbReference type="AlphaFoldDB" id="A0A2J6S050"/>
<dbReference type="EMBL" id="KZ613941">
    <property type="protein sequence ID" value="PMD44140.1"/>
    <property type="molecule type" value="Genomic_DNA"/>
</dbReference>
<evidence type="ECO:0008006" key="3">
    <source>
        <dbReference type="Google" id="ProtNLM"/>
    </source>
</evidence>